<sequence>MSTHPSSMQTPEVETVRAFYEALNSNDISAAMKLFDPNIERVEFEDLPTGGTYRGLDEMRAHITSGRSTWAEGSCQPERYLVSGNKVVVFVHVRVRLKNKTEWIDGRVADVFVFRDDKIVKMRSYLKNEQALEWAGVKDASN</sequence>
<dbReference type="SUPFAM" id="SSF54427">
    <property type="entry name" value="NTF2-like"/>
    <property type="match status" value="1"/>
</dbReference>
<dbReference type="EMBL" id="LUKF01000003">
    <property type="protein sequence ID" value="KYG70025.1"/>
    <property type="molecule type" value="Genomic_DNA"/>
</dbReference>
<dbReference type="PANTHER" id="PTHR41252:SF1">
    <property type="entry name" value="BLR2505 PROTEIN"/>
    <property type="match status" value="1"/>
</dbReference>
<evidence type="ECO:0000259" key="1">
    <source>
        <dbReference type="Pfam" id="PF12680"/>
    </source>
</evidence>
<accession>A0A150WU78</accession>
<evidence type="ECO:0000313" key="2">
    <source>
        <dbReference type="EMBL" id="KYG70025.1"/>
    </source>
</evidence>
<evidence type="ECO:0000313" key="3">
    <source>
        <dbReference type="Proteomes" id="UP000075391"/>
    </source>
</evidence>
<dbReference type="AlphaFoldDB" id="A0A150WU78"/>
<dbReference type="RefSeq" id="WP_063242942.1">
    <property type="nucleotide sequence ID" value="NZ_LUKF01000003.1"/>
</dbReference>
<reference evidence="2 3" key="1">
    <citation type="submission" date="2016-03" db="EMBL/GenBank/DDBJ databases">
        <authorList>
            <person name="Ploux O."/>
        </authorList>
    </citation>
    <scope>NUCLEOTIDE SEQUENCE [LARGE SCALE GENOMIC DNA]</scope>
    <source>
        <strain evidence="2 3">BER2</strain>
    </source>
</reference>
<dbReference type="Pfam" id="PF12680">
    <property type="entry name" value="SnoaL_2"/>
    <property type="match status" value="1"/>
</dbReference>
<dbReference type="InterPro" id="IPR032710">
    <property type="entry name" value="NTF2-like_dom_sf"/>
</dbReference>
<dbReference type="InterPro" id="IPR037401">
    <property type="entry name" value="SnoaL-like"/>
</dbReference>
<comment type="caution">
    <text evidence="2">The sequence shown here is derived from an EMBL/GenBank/DDBJ whole genome shotgun (WGS) entry which is preliminary data.</text>
</comment>
<name>A0A150WU78_BDEBC</name>
<dbReference type="Gene3D" id="3.10.450.50">
    <property type="match status" value="1"/>
</dbReference>
<feature type="domain" description="SnoaL-like" evidence="1">
    <location>
        <begin position="16"/>
        <end position="121"/>
    </location>
</feature>
<proteinExistence type="predicted"/>
<organism evidence="2 3">
    <name type="scientific">Bdellovibrio bacteriovorus</name>
    <dbReference type="NCBI Taxonomy" id="959"/>
    <lineage>
        <taxon>Bacteria</taxon>
        <taxon>Pseudomonadati</taxon>
        <taxon>Bdellovibrionota</taxon>
        <taxon>Bdellovibrionia</taxon>
        <taxon>Bdellovibrionales</taxon>
        <taxon>Pseudobdellovibrionaceae</taxon>
        <taxon>Bdellovibrio</taxon>
    </lineage>
</organism>
<dbReference type="PANTHER" id="PTHR41252">
    <property type="entry name" value="BLR2505 PROTEIN"/>
    <property type="match status" value="1"/>
</dbReference>
<protein>
    <recommendedName>
        <fullName evidence="1">SnoaL-like domain-containing protein</fullName>
    </recommendedName>
</protein>
<dbReference type="Proteomes" id="UP000075391">
    <property type="component" value="Unassembled WGS sequence"/>
</dbReference>
<gene>
    <name evidence="2" type="ORF">AZI85_15140</name>
</gene>